<dbReference type="NCBIfam" id="TIGR00611">
    <property type="entry name" value="recf"/>
    <property type="match status" value="1"/>
</dbReference>
<protein>
    <recommendedName>
        <fullName evidence="3 12">DNA replication and repair protein RecF</fullName>
    </recommendedName>
</protein>
<evidence type="ECO:0000256" key="9">
    <source>
        <dbReference type="ARBA" id="ARBA00023125"/>
    </source>
</evidence>
<keyword evidence="8 12" id="KW-0067">ATP-binding</keyword>
<dbReference type="RefSeq" id="WP_254007056.1">
    <property type="nucleotide sequence ID" value="NZ_OW659477.1"/>
</dbReference>
<reference evidence="15" key="1">
    <citation type="submission" date="2022-04" db="EMBL/GenBank/DDBJ databases">
        <authorList>
            <person name="Forde T."/>
        </authorList>
    </citation>
    <scope>NUCLEOTIDE SEQUENCE</scope>
    <source>
        <strain evidence="15">A18Y016a</strain>
        <strain evidence="16">A18Y020d</strain>
    </source>
</reference>
<dbReference type="GO" id="GO:0005524">
    <property type="term" value="F:ATP binding"/>
    <property type="evidence" value="ECO:0007669"/>
    <property type="project" value="UniProtKB-UniRule"/>
</dbReference>
<dbReference type="InterPro" id="IPR027417">
    <property type="entry name" value="P-loop_NTPase"/>
</dbReference>
<evidence type="ECO:0000256" key="4">
    <source>
        <dbReference type="ARBA" id="ARBA00022490"/>
    </source>
</evidence>
<dbReference type="SUPFAM" id="SSF52540">
    <property type="entry name" value="P-loop containing nucleoside triphosphate hydrolases"/>
    <property type="match status" value="1"/>
</dbReference>
<evidence type="ECO:0000313" key="16">
    <source>
        <dbReference type="EMBL" id="CAH2760674.1"/>
    </source>
</evidence>
<dbReference type="InterPro" id="IPR003395">
    <property type="entry name" value="RecF/RecN/SMC_N"/>
</dbReference>
<evidence type="ECO:0000256" key="1">
    <source>
        <dbReference type="ARBA" id="ARBA00004496"/>
    </source>
</evidence>
<evidence type="ECO:0000256" key="11">
    <source>
        <dbReference type="ARBA" id="ARBA00023236"/>
    </source>
</evidence>
<dbReference type="GO" id="GO:0005737">
    <property type="term" value="C:cytoplasm"/>
    <property type="evidence" value="ECO:0007669"/>
    <property type="project" value="UniProtKB-SubCell"/>
</dbReference>
<evidence type="ECO:0000256" key="13">
    <source>
        <dbReference type="RuleBase" id="RU000578"/>
    </source>
</evidence>
<comment type="function">
    <text evidence="12 13">The RecF protein is involved in DNA metabolism; it is required for DNA replication and normal SOS inducibility. RecF binds preferentially to single-stranded, linear DNA. It also seems to bind ATP.</text>
</comment>
<comment type="subcellular location">
    <subcellularLocation>
        <location evidence="1 12 13">Cytoplasm</location>
    </subcellularLocation>
</comment>
<dbReference type="HAMAP" id="MF_00365">
    <property type="entry name" value="RecF"/>
    <property type="match status" value="1"/>
</dbReference>
<evidence type="ECO:0000313" key="15">
    <source>
        <dbReference type="EMBL" id="CAH2760664.1"/>
    </source>
</evidence>
<dbReference type="PANTHER" id="PTHR32182:SF0">
    <property type="entry name" value="DNA REPLICATION AND REPAIR PROTEIN RECF"/>
    <property type="match status" value="1"/>
</dbReference>
<keyword evidence="11 12" id="KW-0742">SOS response</keyword>
<dbReference type="PROSITE" id="PS00618">
    <property type="entry name" value="RECF_2"/>
    <property type="match status" value="1"/>
</dbReference>
<dbReference type="Gene3D" id="1.20.1050.90">
    <property type="entry name" value="RecF/RecN/SMC, N-terminal domain"/>
    <property type="match status" value="1"/>
</dbReference>
<proteinExistence type="inferred from homology"/>
<keyword evidence="17" id="KW-1185">Reference proteome</keyword>
<dbReference type="InterPro" id="IPR001238">
    <property type="entry name" value="DNA-binding_RecF"/>
</dbReference>
<sequence length="361" mass="41887">MKVKNLELKQFRNISNLNLSFNKNINVFVGDNGQGKTNIIESLVYLSSGRSFRVSSDEYLIQYGKEFLSVIADIEDQNNTQNLKVVLSSAGKYLQVNQQPLKKMTEFIGRCNVVLFNPEDINFYSNSPRKRRREIDFELGKMSKRYLNQLSLSNKLLSERNAYLKNKNVDQDFLEILTEKLVDASILIIEMRAKFVHALNPIINHYYHLLSDSKDHIVLHYKAPINLEGDLKAQLLSKMQDSFQRDCDFKVTQNGIHRDDFIFMINDIPVVNVSSQGQKRMLIIAFKLAIVELIFQSRKTYPILCLDDLFSELDNVRRERVLNVLHEEMQVFITTTDLDYVKSKRDKSVFKVVSGNVEEVI</sequence>
<keyword evidence="4 12" id="KW-0963">Cytoplasm</keyword>
<keyword evidence="6 12" id="KW-0547">Nucleotide-binding</keyword>
<evidence type="ECO:0000256" key="2">
    <source>
        <dbReference type="ARBA" id="ARBA00008016"/>
    </source>
</evidence>
<dbReference type="GO" id="GO:0006302">
    <property type="term" value="P:double-strand break repair"/>
    <property type="evidence" value="ECO:0007669"/>
    <property type="project" value="TreeGrafter"/>
</dbReference>
<evidence type="ECO:0000256" key="5">
    <source>
        <dbReference type="ARBA" id="ARBA00022705"/>
    </source>
</evidence>
<dbReference type="GO" id="GO:0006260">
    <property type="term" value="P:DNA replication"/>
    <property type="evidence" value="ECO:0007669"/>
    <property type="project" value="UniProtKB-UniRule"/>
</dbReference>
<dbReference type="GO" id="GO:0009432">
    <property type="term" value="P:SOS response"/>
    <property type="evidence" value="ECO:0007669"/>
    <property type="project" value="UniProtKB-UniRule"/>
</dbReference>
<name>A0AAU9VGK9_9FIRM</name>
<keyword evidence="5 12" id="KW-0235">DNA replication</keyword>
<feature type="domain" description="RecF/RecN/SMC N-terminal" evidence="14">
    <location>
        <begin position="3"/>
        <end position="344"/>
    </location>
</feature>
<evidence type="ECO:0000313" key="17">
    <source>
        <dbReference type="Proteomes" id="UP001154095"/>
    </source>
</evidence>
<dbReference type="AlphaFoldDB" id="A0AAU9VGK9"/>
<dbReference type="Proteomes" id="UP001154095">
    <property type="component" value="Chromosome"/>
</dbReference>
<evidence type="ECO:0000256" key="12">
    <source>
        <dbReference type="HAMAP-Rule" id="MF_00365"/>
    </source>
</evidence>
<gene>
    <name evidence="15" type="primary">recF_1</name>
    <name evidence="12" type="synonym">recF</name>
    <name evidence="15" type="ORF">ERYAMS2_00297</name>
    <name evidence="16" type="ORF">ERYAMS_00007</name>
</gene>
<evidence type="ECO:0000259" key="14">
    <source>
        <dbReference type="Pfam" id="PF02463"/>
    </source>
</evidence>
<evidence type="ECO:0000256" key="6">
    <source>
        <dbReference type="ARBA" id="ARBA00022741"/>
    </source>
</evidence>
<dbReference type="GO" id="GO:0003697">
    <property type="term" value="F:single-stranded DNA binding"/>
    <property type="evidence" value="ECO:0007669"/>
    <property type="project" value="UniProtKB-UniRule"/>
</dbReference>
<comment type="similarity">
    <text evidence="2 12 13">Belongs to the RecF family.</text>
</comment>
<dbReference type="Gene3D" id="3.40.50.300">
    <property type="entry name" value="P-loop containing nucleotide triphosphate hydrolases"/>
    <property type="match status" value="1"/>
</dbReference>
<dbReference type="InterPro" id="IPR042174">
    <property type="entry name" value="RecF_2"/>
</dbReference>
<keyword evidence="10 12" id="KW-0234">DNA repair</keyword>
<evidence type="ECO:0000313" key="18">
    <source>
        <dbReference type="Proteomes" id="UP001154111"/>
    </source>
</evidence>
<accession>A0AAU9VGK9</accession>
<dbReference type="Pfam" id="PF02463">
    <property type="entry name" value="SMC_N"/>
    <property type="match status" value="1"/>
</dbReference>
<evidence type="ECO:0000256" key="7">
    <source>
        <dbReference type="ARBA" id="ARBA00022763"/>
    </source>
</evidence>
<organism evidence="15 18">
    <name type="scientific">Erysipelothrix amsterdamensis</name>
    <dbReference type="NCBI Taxonomy" id="2929157"/>
    <lineage>
        <taxon>Bacteria</taxon>
        <taxon>Bacillati</taxon>
        <taxon>Bacillota</taxon>
        <taxon>Erysipelotrichia</taxon>
        <taxon>Erysipelotrichales</taxon>
        <taxon>Erysipelotrichaceae</taxon>
        <taxon>Erysipelothrix</taxon>
    </lineage>
</organism>
<evidence type="ECO:0000256" key="10">
    <source>
        <dbReference type="ARBA" id="ARBA00023204"/>
    </source>
</evidence>
<keyword evidence="7 12" id="KW-0227">DNA damage</keyword>
<dbReference type="PANTHER" id="PTHR32182">
    <property type="entry name" value="DNA REPLICATION AND REPAIR PROTEIN RECF"/>
    <property type="match status" value="1"/>
</dbReference>
<dbReference type="EMBL" id="OW659496">
    <property type="protein sequence ID" value="CAH2760674.1"/>
    <property type="molecule type" value="Genomic_DNA"/>
</dbReference>
<evidence type="ECO:0000256" key="3">
    <source>
        <dbReference type="ARBA" id="ARBA00020170"/>
    </source>
</evidence>
<dbReference type="Proteomes" id="UP001154111">
    <property type="component" value="Chromosome"/>
</dbReference>
<keyword evidence="9 12" id="KW-0238">DNA-binding</keyword>
<feature type="binding site" evidence="12">
    <location>
        <begin position="30"/>
        <end position="37"/>
    </location>
    <ligand>
        <name>ATP</name>
        <dbReference type="ChEBI" id="CHEBI:30616"/>
    </ligand>
</feature>
<dbReference type="InterPro" id="IPR018078">
    <property type="entry name" value="DNA-binding_RecF_CS"/>
</dbReference>
<dbReference type="GO" id="GO:0000731">
    <property type="term" value="P:DNA synthesis involved in DNA repair"/>
    <property type="evidence" value="ECO:0007669"/>
    <property type="project" value="TreeGrafter"/>
</dbReference>
<evidence type="ECO:0000256" key="8">
    <source>
        <dbReference type="ARBA" id="ARBA00022840"/>
    </source>
</evidence>
<dbReference type="EMBL" id="OW659477">
    <property type="protein sequence ID" value="CAH2760664.1"/>
    <property type="molecule type" value="Genomic_DNA"/>
</dbReference>